<evidence type="ECO:0000313" key="2">
    <source>
        <dbReference type="Proteomes" id="UP000282388"/>
    </source>
</evidence>
<dbReference type="EMBL" id="RAXV01000003">
    <property type="protein sequence ID" value="RKG33742.1"/>
    <property type="molecule type" value="Genomic_DNA"/>
</dbReference>
<evidence type="ECO:0000313" key="1">
    <source>
        <dbReference type="EMBL" id="RKG33742.1"/>
    </source>
</evidence>
<proteinExistence type="predicted"/>
<name>A0A3A8EFN3_9GAMM</name>
<dbReference type="Proteomes" id="UP000282388">
    <property type="component" value="Unassembled WGS sequence"/>
</dbReference>
<dbReference type="RefSeq" id="WP_120401400.1">
    <property type="nucleotide sequence ID" value="NZ_RAXV01000003.1"/>
</dbReference>
<protein>
    <submittedName>
        <fullName evidence="1">Uncharacterized protein</fullName>
    </submittedName>
</protein>
<gene>
    <name evidence="1" type="ORF">D7V32_02780</name>
</gene>
<sequence>MSRTVKGGKPINCDYEYWSKRLGNKGGGRGIGRLTKKETLSRERMRQKIELKNELNAIPLVRQE</sequence>
<dbReference type="AlphaFoldDB" id="A0A3A8EFN3"/>
<comment type="caution">
    <text evidence="1">The sequence shown here is derived from an EMBL/GenBank/DDBJ whole genome shotgun (WGS) entry which is preliminary data.</text>
</comment>
<keyword evidence="2" id="KW-1185">Reference proteome</keyword>
<reference evidence="1 2" key="1">
    <citation type="submission" date="2018-09" db="EMBL/GenBank/DDBJ databases">
        <title>The draft genome of Acinetobacter spp. strains.</title>
        <authorList>
            <person name="Qin J."/>
            <person name="Feng Y."/>
            <person name="Zong Z."/>
        </authorList>
    </citation>
    <scope>NUCLEOTIDE SEQUENCE [LARGE SCALE GENOMIC DNA]</scope>
    <source>
        <strain evidence="1 2">WCHAc060012</strain>
    </source>
</reference>
<accession>A0A3A8EFN3</accession>
<organism evidence="1 2">
    <name type="scientific">Acinetobacter tianfuensis</name>
    <dbReference type="NCBI Taxonomy" id="2419603"/>
    <lineage>
        <taxon>Bacteria</taxon>
        <taxon>Pseudomonadati</taxon>
        <taxon>Pseudomonadota</taxon>
        <taxon>Gammaproteobacteria</taxon>
        <taxon>Moraxellales</taxon>
        <taxon>Moraxellaceae</taxon>
        <taxon>Acinetobacter</taxon>
    </lineage>
</organism>